<evidence type="ECO:0000313" key="5">
    <source>
        <dbReference type="Proteomes" id="UP000515204"/>
    </source>
</evidence>
<dbReference type="InterPro" id="IPR028364">
    <property type="entry name" value="Ribosomal_uL1/biogenesis"/>
</dbReference>
<dbReference type="Gene3D" id="3.30.190.20">
    <property type="match status" value="1"/>
</dbReference>
<dbReference type="PANTHER" id="PTHR36427">
    <property type="entry name" value="54S RIBOSOMAL PROTEIN L1, MITOCHONDRIAL"/>
    <property type="match status" value="1"/>
</dbReference>
<dbReference type="GO" id="GO:1990904">
    <property type="term" value="C:ribonucleoprotein complex"/>
    <property type="evidence" value="ECO:0007669"/>
    <property type="project" value="UniProtKB-KW"/>
</dbReference>
<dbReference type="InterPro" id="IPR023674">
    <property type="entry name" value="Ribosomal_uL1-like"/>
</dbReference>
<dbReference type="OrthoDB" id="1747252at2759"/>
<name>A0A6P3WSY4_DINQU</name>
<keyword evidence="3" id="KW-0687">Ribonucleoprotein</keyword>
<evidence type="ECO:0000313" key="6">
    <source>
        <dbReference type="RefSeq" id="XP_014469238.1"/>
    </source>
</evidence>
<dbReference type="PANTHER" id="PTHR36427:SF3">
    <property type="entry name" value="LARGE RIBOSOMAL SUBUNIT PROTEIN UL1M"/>
    <property type="match status" value="1"/>
</dbReference>
<evidence type="ECO:0000256" key="2">
    <source>
        <dbReference type="ARBA" id="ARBA00022980"/>
    </source>
</evidence>
<dbReference type="CTD" id="65008"/>
<sequence>MAVAVGGWLLNSFSSTYKHAINYNFLPISFLQTRNYAARKGTREKARKKKVKVVIEKVGFIPHNLRAAQAAAKKKKALVLNDIIDDDSKKTEAIDNIWIIKDHKWKIYSFEEAVQAHREIYHPTIYNSPNAFLKAFVELDMQGMKKTKFVDNFTKIACIPNGFEHGQVRKILAFCKSPETQDIAKNAGAHLYGGKDLIKQIQQGKLSIKEYDIIVSEPSLLPDLLLIRGIMKKKFPNSKFGTLGTDMNMLVTKFVNGVKYTAKQHEMQKSYGTTDVIIGTLNMDVKQLEENLVAIINDINDAKPRRPGPFITRVRLTSPLTSEMFKIEFEQYLPKDSVAIEGEEEEEKDDTPDVVIASH</sequence>
<protein>
    <submittedName>
        <fullName evidence="6">39S ribosomal protein L1, mitochondrial</fullName>
    </submittedName>
</protein>
<dbReference type="SUPFAM" id="SSF56808">
    <property type="entry name" value="Ribosomal protein L1"/>
    <property type="match status" value="1"/>
</dbReference>
<dbReference type="Gene3D" id="3.40.50.790">
    <property type="match status" value="1"/>
</dbReference>
<dbReference type="AlphaFoldDB" id="A0A6P3WSY4"/>
<dbReference type="GeneID" id="106741599"/>
<dbReference type="KEGG" id="dqu:106741599"/>
<dbReference type="GO" id="GO:0005840">
    <property type="term" value="C:ribosome"/>
    <property type="evidence" value="ECO:0007669"/>
    <property type="project" value="UniProtKB-KW"/>
</dbReference>
<evidence type="ECO:0000256" key="1">
    <source>
        <dbReference type="ARBA" id="ARBA00010531"/>
    </source>
</evidence>
<reference evidence="6" key="1">
    <citation type="submission" date="2025-08" db="UniProtKB">
        <authorList>
            <consortium name="RefSeq"/>
        </authorList>
    </citation>
    <scope>IDENTIFICATION</scope>
</reference>
<feature type="region of interest" description="Disordered" evidence="4">
    <location>
        <begin position="339"/>
        <end position="359"/>
    </location>
</feature>
<dbReference type="Pfam" id="PF00687">
    <property type="entry name" value="Ribosomal_L1"/>
    <property type="match status" value="1"/>
</dbReference>
<dbReference type="InterPro" id="IPR016095">
    <property type="entry name" value="Ribosomal_uL1_3-a/b-sand"/>
</dbReference>
<accession>A0A6P3WSY4</accession>
<gene>
    <name evidence="6" type="primary">LOC106741599</name>
</gene>
<dbReference type="Proteomes" id="UP000515204">
    <property type="component" value="Unplaced"/>
</dbReference>
<feature type="compositionally biased region" description="Acidic residues" evidence="4">
    <location>
        <begin position="341"/>
        <end position="352"/>
    </location>
</feature>
<dbReference type="RefSeq" id="XP_014469238.1">
    <property type="nucleotide sequence ID" value="XM_014613752.1"/>
</dbReference>
<organism evidence="5 6">
    <name type="scientific">Dinoponera quadriceps</name>
    <name type="common">South American ant</name>
    <dbReference type="NCBI Taxonomy" id="609295"/>
    <lineage>
        <taxon>Eukaryota</taxon>
        <taxon>Metazoa</taxon>
        <taxon>Ecdysozoa</taxon>
        <taxon>Arthropoda</taxon>
        <taxon>Hexapoda</taxon>
        <taxon>Insecta</taxon>
        <taxon>Pterygota</taxon>
        <taxon>Neoptera</taxon>
        <taxon>Endopterygota</taxon>
        <taxon>Hymenoptera</taxon>
        <taxon>Apocrita</taxon>
        <taxon>Aculeata</taxon>
        <taxon>Formicoidea</taxon>
        <taxon>Formicidae</taxon>
        <taxon>Ponerinae</taxon>
        <taxon>Ponerini</taxon>
        <taxon>Dinoponera</taxon>
    </lineage>
</organism>
<evidence type="ECO:0000256" key="3">
    <source>
        <dbReference type="ARBA" id="ARBA00023274"/>
    </source>
</evidence>
<proteinExistence type="inferred from homology"/>
<keyword evidence="2 6" id="KW-0689">Ribosomal protein</keyword>
<keyword evidence="5" id="KW-1185">Reference proteome</keyword>
<comment type="similarity">
    <text evidence="1">Belongs to the universal ribosomal protein uL1 family.</text>
</comment>
<evidence type="ECO:0000256" key="4">
    <source>
        <dbReference type="SAM" id="MobiDB-lite"/>
    </source>
</evidence>